<dbReference type="InterPro" id="IPR052028">
    <property type="entry name" value="HipA_Ser/Thr_kinase"/>
</dbReference>
<sequence>MDRRCLYCYEPLASGEGDFHRKCSRKMFGTSLPPLLPYDENQLDELALEVIRSQTAITGVQPKLSLHLEPAGKAHAPQRFTIVGLWGGYILKPPSQRFRQLPEIEDLTMRMAEAARIDTVPHSLIRMRSGALAYVTRRIDRTGKGKLHMEDMCQITGRLTENKYHGSYEQIAKAIHRYSANPGLDVINFFEVVLFCFLSGNADMHLKNFSLIDIEAKGGYSLAPAYDLVSTGLVMPSDKEDLALTLDGKKKKITLNDFRAAFGELTIDEVVQERMFRKFRNVLPLWDLLIEKSFLDHENQAAYKELIRKKCHQIRLDA</sequence>
<gene>
    <name evidence="5" type="ORF">ASB62_04955</name>
</gene>
<dbReference type="Pfam" id="PF07804">
    <property type="entry name" value="HipA_C"/>
    <property type="match status" value="1"/>
</dbReference>
<dbReference type="EMBL" id="LMBR01000112">
    <property type="protein sequence ID" value="KUL29927.1"/>
    <property type="molecule type" value="Genomic_DNA"/>
</dbReference>
<name>A0A101JNB7_CHLLI</name>
<organism evidence="5 6">
    <name type="scientific">Chlorobium limicola</name>
    <dbReference type="NCBI Taxonomy" id="1092"/>
    <lineage>
        <taxon>Bacteria</taxon>
        <taxon>Pseudomonadati</taxon>
        <taxon>Chlorobiota</taxon>
        <taxon>Chlorobiia</taxon>
        <taxon>Chlorobiales</taxon>
        <taxon>Chlorobiaceae</taxon>
        <taxon>Chlorobium/Pelodictyon group</taxon>
        <taxon>Chlorobium</taxon>
    </lineage>
</organism>
<comment type="similarity">
    <text evidence="1">Belongs to the HipA Ser/Thr kinase family.</text>
</comment>
<dbReference type="InterPro" id="IPR012893">
    <property type="entry name" value="HipA-like_C"/>
</dbReference>
<dbReference type="Proteomes" id="UP000053937">
    <property type="component" value="Unassembled WGS sequence"/>
</dbReference>
<evidence type="ECO:0000313" key="5">
    <source>
        <dbReference type="EMBL" id="KUL29927.1"/>
    </source>
</evidence>
<comment type="caution">
    <text evidence="5">The sequence shown here is derived from an EMBL/GenBank/DDBJ whole genome shotgun (WGS) entry which is preliminary data.</text>
</comment>
<dbReference type="GO" id="GO:0005829">
    <property type="term" value="C:cytosol"/>
    <property type="evidence" value="ECO:0007669"/>
    <property type="project" value="TreeGrafter"/>
</dbReference>
<keyword evidence="3" id="KW-0418">Kinase</keyword>
<evidence type="ECO:0000256" key="3">
    <source>
        <dbReference type="ARBA" id="ARBA00022777"/>
    </source>
</evidence>
<evidence type="ECO:0000313" key="6">
    <source>
        <dbReference type="Proteomes" id="UP000053937"/>
    </source>
</evidence>
<evidence type="ECO:0000259" key="4">
    <source>
        <dbReference type="Pfam" id="PF07804"/>
    </source>
</evidence>
<dbReference type="OrthoDB" id="9805913at2"/>
<dbReference type="PANTHER" id="PTHR37419:SF1">
    <property type="entry name" value="SERINE_THREONINE-PROTEIN KINASE TOXIN HIPA"/>
    <property type="match status" value="1"/>
</dbReference>
<dbReference type="Gene3D" id="1.10.1070.20">
    <property type="match status" value="1"/>
</dbReference>
<accession>A0A101JNB7</accession>
<dbReference type="PANTHER" id="PTHR37419">
    <property type="entry name" value="SERINE/THREONINE-PROTEIN KINASE TOXIN HIPA"/>
    <property type="match status" value="1"/>
</dbReference>
<keyword evidence="2" id="KW-0808">Transferase</keyword>
<dbReference type="GO" id="GO:0004674">
    <property type="term" value="F:protein serine/threonine kinase activity"/>
    <property type="evidence" value="ECO:0007669"/>
    <property type="project" value="TreeGrafter"/>
</dbReference>
<keyword evidence="6" id="KW-1185">Reference proteome</keyword>
<protein>
    <submittedName>
        <fullName evidence="5">Toxin HipA</fullName>
    </submittedName>
</protein>
<evidence type="ECO:0000256" key="2">
    <source>
        <dbReference type="ARBA" id="ARBA00022679"/>
    </source>
</evidence>
<feature type="domain" description="HipA-like C-terminal" evidence="4">
    <location>
        <begin position="56"/>
        <end position="272"/>
    </location>
</feature>
<proteinExistence type="inferred from homology"/>
<dbReference type="AlphaFoldDB" id="A0A101JNB7"/>
<evidence type="ECO:0000256" key="1">
    <source>
        <dbReference type="ARBA" id="ARBA00010164"/>
    </source>
</evidence>
<reference evidence="5 6" key="1">
    <citation type="submission" date="2015-10" db="EMBL/GenBank/DDBJ databases">
        <title>Draft Genome Sequence of Chlorobium limicola strain Frasassi Growing under Artificial Lighting in the Frasassi Cave System.</title>
        <authorList>
            <person name="Mansor M."/>
            <person name="Macalady J."/>
        </authorList>
    </citation>
    <scope>NUCLEOTIDE SEQUENCE [LARGE SCALE GENOMIC DNA]</scope>
    <source>
        <strain evidence="5 6">Frasassi</strain>
    </source>
</reference>
<dbReference type="RefSeq" id="WP_059138879.1">
    <property type="nucleotide sequence ID" value="NZ_LMBR01000112.1"/>
</dbReference>